<evidence type="ECO:0000256" key="7">
    <source>
        <dbReference type="ARBA" id="ARBA00022898"/>
    </source>
</evidence>
<dbReference type="NCBIfam" id="TIGR00508">
    <property type="entry name" value="bioA"/>
    <property type="match status" value="1"/>
</dbReference>
<protein>
    <submittedName>
        <fullName evidence="9">LAFE_0B00386g1_1</fullName>
    </submittedName>
</protein>
<gene>
    <name evidence="9" type="ORF">LAFE_0B00386G</name>
</gene>
<keyword evidence="7 8" id="KW-0663">Pyridoxal phosphate</keyword>
<dbReference type="InterPro" id="IPR015422">
    <property type="entry name" value="PyrdxlP-dep_Trfase_small"/>
</dbReference>
<evidence type="ECO:0000256" key="5">
    <source>
        <dbReference type="ARBA" id="ARBA00022691"/>
    </source>
</evidence>
<dbReference type="Gene3D" id="3.40.640.10">
    <property type="entry name" value="Type I PLP-dependent aspartate aminotransferase-like (Major domain)"/>
    <property type="match status" value="1"/>
</dbReference>
<evidence type="ECO:0000313" key="10">
    <source>
        <dbReference type="Proteomes" id="UP000190831"/>
    </source>
</evidence>
<dbReference type="Proteomes" id="UP000190831">
    <property type="component" value="Chromosome B"/>
</dbReference>
<proteinExistence type="inferred from homology"/>
<dbReference type="CDD" id="cd00610">
    <property type="entry name" value="OAT_like"/>
    <property type="match status" value="1"/>
</dbReference>
<dbReference type="PANTHER" id="PTHR42684">
    <property type="entry name" value="ADENOSYLMETHIONINE-8-AMINO-7-OXONONANOATE AMINOTRANSFERASE"/>
    <property type="match status" value="1"/>
</dbReference>
<accession>A0A1G4M7L5</accession>
<evidence type="ECO:0000256" key="4">
    <source>
        <dbReference type="ARBA" id="ARBA00022679"/>
    </source>
</evidence>
<keyword evidence="5" id="KW-0949">S-adenosyl-L-methionine</keyword>
<dbReference type="AlphaFoldDB" id="A0A1G4M7L5"/>
<dbReference type="InterPro" id="IPR005815">
    <property type="entry name" value="BioA"/>
</dbReference>
<evidence type="ECO:0000313" key="9">
    <source>
        <dbReference type="EMBL" id="SCV99691.1"/>
    </source>
</evidence>
<evidence type="ECO:0000256" key="2">
    <source>
        <dbReference type="ARBA" id="ARBA00004746"/>
    </source>
</evidence>
<dbReference type="PIRSF" id="PIRSF000521">
    <property type="entry name" value="Transaminase_4ab_Lys_Orn"/>
    <property type="match status" value="1"/>
</dbReference>
<dbReference type="EMBL" id="LT598489">
    <property type="protein sequence ID" value="SCV99691.1"/>
    <property type="molecule type" value="Genomic_DNA"/>
</dbReference>
<dbReference type="Gene3D" id="3.90.1150.10">
    <property type="entry name" value="Aspartate Aminotransferase, domain 1"/>
    <property type="match status" value="1"/>
</dbReference>
<evidence type="ECO:0000256" key="1">
    <source>
        <dbReference type="ARBA" id="ARBA00001933"/>
    </source>
</evidence>
<name>A0A1G4M7L5_LACFM</name>
<dbReference type="OMA" id="GGCFMHG"/>
<dbReference type="HAMAP" id="MF_00834">
    <property type="entry name" value="BioA"/>
    <property type="match status" value="1"/>
</dbReference>
<dbReference type="GO" id="GO:0009102">
    <property type="term" value="P:biotin biosynthetic process"/>
    <property type="evidence" value="ECO:0007669"/>
    <property type="project" value="UniProtKB-UniPathway"/>
</dbReference>
<evidence type="ECO:0000256" key="3">
    <source>
        <dbReference type="ARBA" id="ARBA00022576"/>
    </source>
</evidence>
<comment type="cofactor">
    <cofactor evidence="1">
        <name>pyridoxal 5'-phosphate</name>
        <dbReference type="ChEBI" id="CHEBI:597326"/>
    </cofactor>
</comment>
<dbReference type="InterPro" id="IPR015421">
    <property type="entry name" value="PyrdxlP-dep_Trfase_major"/>
</dbReference>
<dbReference type="GO" id="GO:0005739">
    <property type="term" value="C:mitochondrion"/>
    <property type="evidence" value="ECO:0007669"/>
    <property type="project" value="TreeGrafter"/>
</dbReference>
<dbReference type="InterPro" id="IPR015424">
    <property type="entry name" value="PyrdxlP-dep_Trfase"/>
</dbReference>
<dbReference type="GO" id="GO:0030170">
    <property type="term" value="F:pyridoxal phosphate binding"/>
    <property type="evidence" value="ECO:0007669"/>
    <property type="project" value="InterPro"/>
</dbReference>
<dbReference type="UniPathway" id="UPA00078"/>
<dbReference type="Pfam" id="PF00202">
    <property type="entry name" value="Aminotran_3"/>
    <property type="match status" value="1"/>
</dbReference>
<dbReference type="InterPro" id="IPR005814">
    <property type="entry name" value="Aminotrans_3"/>
</dbReference>
<comment type="pathway">
    <text evidence="2">Cofactor biosynthesis; biotin biosynthesis.</text>
</comment>
<dbReference type="GO" id="GO:0004141">
    <property type="term" value="F:dethiobiotin synthase activity"/>
    <property type="evidence" value="ECO:0007669"/>
    <property type="project" value="TreeGrafter"/>
</dbReference>
<reference evidence="10" key="1">
    <citation type="submission" date="2016-03" db="EMBL/GenBank/DDBJ databases">
        <authorList>
            <person name="Devillers H."/>
        </authorList>
    </citation>
    <scope>NUCLEOTIDE SEQUENCE [LARGE SCALE GENOMIC DNA]</scope>
</reference>
<dbReference type="SUPFAM" id="SSF53383">
    <property type="entry name" value="PLP-dependent transferases"/>
    <property type="match status" value="1"/>
</dbReference>
<dbReference type="STRING" id="4955.A0A1G4M7L5"/>
<dbReference type="PANTHER" id="PTHR42684:SF3">
    <property type="entry name" value="ADENOSYLMETHIONINE-8-AMINO-7-OXONONANOATE AMINOTRANSFERASE"/>
    <property type="match status" value="1"/>
</dbReference>
<sequence>MTGLSYDSEVQQWLDYDREHLWHPYTSMQKPLDVYPVKSAKGATITLDIQENEKSTLIEAMSSWWCMIHGYNNPEINEGLINQINSFSHVMFGGLTHKPAVTLVRKLIDLINHEKLQFCFLADSGSVAVEVALKMALQYQLTRNNNKTTRSKFLSINNGYHGDTLGAMSVCDPINSMHSIYKGYLPENIFASAPTVIETTPTSAIFKNHPEYFHNICAWDENDIEDFKLKMQTHRDEICAVILEPILQGAGGMRIYHPQFLIEVRKLCNKFQIPLIMDEIATGFGRTGAMFAFHHCKAFQEISEIPRKEQVDVYPDIICVGKALTGGYMTLSAVVTTAEIKDVISKPESITGGCFMHGPTFMGNPLACSAANISLDILSRGDWHNQVSQIEEQLFQELYLPLKNDKTLMNTIIENVRIIGAVGVVELKKPITPSWFHDQFVKRGVYIRPFNRLVYIMPPYIIHKKELTKVTSVLIEVLREWKLYLATAEQDRTSQST</sequence>
<dbReference type="GO" id="GO:0004015">
    <property type="term" value="F:adenosylmethionine-8-amino-7-oxononanoate transaminase activity"/>
    <property type="evidence" value="ECO:0007669"/>
    <property type="project" value="InterPro"/>
</dbReference>
<evidence type="ECO:0000256" key="8">
    <source>
        <dbReference type="RuleBase" id="RU003560"/>
    </source>
</evidence>
<comment type="similarity">
    <text evidence="8">Belongs to the class-III pyridoxal-phosphate-dependent aminotransferase family.</text>
</comment>
<dbReference type="OrthoDB" id="425114at2759"/>
<keyword evidence="4" id="KW-0808">Transferase</keyword>
<organism evidence="9 10">
    <name type="scientific">Lachancea fermentati</name>
    <name type="common">Zygosaccharomyces fermentati</name>
    <dbReference type="NCBI Taxonomy" id="4955"/>
    <lineage>
        <taxon>Eukaryota</taxon>
        <taxon>Fungi</taxon>
        <taxon>Dikarya</taxon>
        <taxon>Ascomycota</taxon>
        <taxon>Saccharomycotina</taxon>
        <taxon>Saccharomycetes</taxon>
        <taxon>Saccharomycetales</taxon>
        <taxon>Saccharomycetaceae</taxon>
        <taxon>Lachancea</taxon>
    </lineage>
</organism>
<keyword evidence="10" id="KW-1185">Reference proteome</keyword>
<keyword evidence="3" id="KW-0032">Aminotransferase</keyword>
<evidence type="ECO:0000256" key="6">
    <source>
        <dbReference type="ARBA" id="ARBA00022756"/>
    </source>
</evidence>
<keyword evidence="6" id="KW-0093">Biotin biosynthesis</keyword>